<feature type="compositionally biased region" description="Polar residues" evidence="3">
    <location>
        <begin position="561"/>
        <end position="574"/>
    </location>
</feature>
<dbReference type="Gene3D" id="3.10.20.90">
    <property type="entry name" value="Phosphatidylinositol 3-kinase Catalytic Subunit, Chain A, domain 1"/>
    <property type="match status" value="1"/>
</dbReference>
<dbReference type="SMART" id="SM00326">
    <property type="entry name" value="SH3"/>
    <property type="match status" value="1"/>
</dbReference>
<dbReference type="PANTHER" id="PTHR24216:SF65">
    <property type="entry name" value="PAXILLIN-LIKE PROTEIN 1"/>
    <property type="match status" value="1"/>
</dbReference>
<dbReference type="CDD" id="cd00174">
    <property type="entry name" value="SH3"/>
    <property type="match status" value="1"/>
</dbReference>
<evidence type="ECO:0000313" key="5">
    <source>
        <dbReference type="EnsemblMetazoa" id="Aqu2.1.23871_001"/>
    </source>
</evidence>
<feature type="region of interest" description="Disordered" evidence="3">
    <location>
        <begin position="119"/>
        <end position="153"/>
    </location>
</feature>
<feature type="compositionally biased region" description="Basic and acidic residues" evidence="3">
    <location>
        <begin position="132"/>
        <end position="153"/>
    </location>
</feature>
<dbReference type="CDD" id="cd17039">
    <property type="entry name" value="Ubl_ubiquitin_like"/>
    <property type="match status" value="1"/>
</dbReference>
<dbReference type="SUPFAM" id="SSF50044">
    <property type="entry name" value="SH3-domain"/>
    <property type="match status" value="1"/>
</dbReference>
<accession>A0A1X7U8T7</accession>
<sequence length="1037" mass="112803">MEPKERSALFCDIKDDLGGLIGASGRPEELVKLTTRVVQGVKRLLQDVPDPISSQTTASLASFIKSAQVIAKNPRGVDSRAISELSACRKDVESRLDVLEKWHLARDISVLRRSSPEGELEEVMDSIVKPSSDQRRETRKASPEEPTVSDKEQRLTWDLQGKRDSLLLKMEPQRAPPEVKDITELLTAAVKGLMSGAEDLTSHSDKKVPSREQLLEPMILITDKVCLLLDIVDSLFDSKYPMRAQVYSFCSALLDNVLAYGCRSKANDITSLRSIGTQTPALLNAAKVMVEQCEKKCNNNKDEVESDGKKVSPVPPLSSSPLPPTAAPAASVPATSVPAASVPVVTQEPVKKGTEIYCIVCTTEAVDQKTQQPVSKGTELSLTVHESTTVNDVKQDLSKMTGLPLADIQFIQGQSELSDSATINTKSPLPFFLFNRSEPTEEERRLQRKDERNKSRMKIYDLDWTFVSGPVAVALYEYDTLGDDSNLAFDEGDVIEIIEKGGDGWWEGRIADKTGSFPASFVEEIQSRDEGVKLLEVLKRKKSGGAAEEEDTVQESAKPPSRQSSEGNVSQANILSKLKRIGGSTPDFTSSLSSSDKKNPFKKKKGGKGYTNLTVHEEEEQDQTHSPEPLHKPLEGKRSKPEVKVKPKSSRGRSLHLPRVMGTSSPVSPSPTPESPEPTSAPSPQMNYKRGGAAVGKEGGPKRRPPPPRPPPFASTHPAQAAKLDVIIKLQASVDESDETPPTDTKPSQEDEKKIEEIISFTCEDPVKWEEPGKVATPTEELLKSTNSMEDLLNNLKEFDESTAAGTGANAEPPYATLDEVQTDVMYEVIAPPTDTPSTNEVVTIKISDYRPDTDDELDAELSVLETDEASNGKKKGGAVDGLLFTEEEQWNPREWAPSPEPEVRRPPRSKKPPSWSYNVSNSPKLQPKTNGDKPNPPVDSAQLPVDSTSRGSQGSPVPPPNVMSRPRKSPQGSPLLAHKVGKAPPPVPPPRQKRVKGGPPAPPTSKGPMAPPGRPAPPPPKPYGGSSDKVVKPHPS</sequence>
<name>A0A1X7U8T7_AMPQE</name>
<reference evidence="6" key="1">
    <citation type="journal article" date="2010" name="Nature">
        <title>The Amphimedon queenslandica genome and the evolution of animal complexity.</title>
        <authorList>
            <person name="Srivastava M."/>
            <person name="Simakov O."/>
            <person name="Chapman J."/>
            <person name="Fahey B."/>
            <person name="Gauthier M.E."/>
            <person name="Mitros T."/>
            <person name="Richards G.S."/>
            <person name="Conaco C."/>
            <person name="Dacre M."/>
            <person name="Hellsten U."/>
            <person name="Larroux C."/>
            <person name="Putnam N.H."/>
            <person name="Stanke M."/>
            <person name="Adamska M."/>
            <person name="Darling A."/>
            <person name="Degnan S.M."/>
            <person name="Oakley T.H."/>
            <person name="Plachetzki D.C."/>
            <person name="Zhai Y."/>
            <person name="Adamski M."/>
            <person name="Calcino A."/>
            <person name="Cummins S.F."/>
            <person name="Goodstein D.M."/>
            <person name="Harris C."/>
            <person name="Jackson D.J."/>
            <person name="Leys S.P."/>
            <person name="Shu S."/>
            <person name="Woodcroft B.J."/>
            <person name="Vervoort M."/>
            <person name="Kosik K.S."/>
            <person name="Manning G."/>
            <person name="Degnan B.M."/>
            <person name="Rokhsar D.S."/>
        </authorList>
    </citation>
    <scope>NUCLEOTIDE SEQUENCE [LARGE SCALE GENOMIC DNA]</scope>
</reference>
<dbReference type="Pfam" id="PF00018">
    <property type="entry name" value="SH3_1"/>
    <property type="match status" value="1"/>
</dbReference>
<dbReference type="Gene3D" id="2.30.30.40">
    <property type="entry name" value="SH3 Domains"/>
    <property type="match status" value="1"/>
</dbReference>
<dbReference type="SUPFAM" id="SSF54236">
    <property type="entry name" value="Ubiquitin-like"/>
    <property type="match status" value="1"/>
</dbReference>
<dbReference type="EnsemblMetazoa" id="Aqu2.1.23871_001">
    <property type="protein sequence ID" value="Aqu2.1.23871_001"/>
    <property type="gene ID" value="Aqu2.1.23871"/>
</dbReference>
<dbReference type="InterPro" id="IPR001452">
    <property type="entry name" value="SH3_domain"/>
</dbReference>
<feature type="compositionally biased region" description="Pro residues" evidence="3">
    <location>
        <begin position="1000"/>
        <end position="1023"/>
    </location>
</feature>
<evidence type="ECO:0000256" key="1">
    <source>
        <dbReference type="ARBA" id="ARBA00022443"/>
    </source>
</evidence>
<protein>
    <recommendedName>
        <fullName evidence="4">SH3 domain-containing protein</fullName>
    </recommendedName>
</protein>
<dbReference type="InterPro" id="IPR029071">
    <property type="entry name" value="Ubiquitin-like_domsf"/>
</dbReference>
<feature type="compositionally biased region" description="Basic and acidic residues" evidence="3">
    <location>
        <begin position="622"/>
        <end position="645"/>
    </location>
</feature>
<dbReference type="PANTHER" id="PTHR24216">
    <property type="entry name" value="PAXILLIN-RELATED"/>
    <property type="match status" value="1"/>
</dbReference>
<evidence type="ECO:0000259" key="4">
    <source>
        <dbReference type="PROSITE" id="PS50002"/>
    </source>
</evidence>
<feature type="compositionally biased region" description="Pro residues" evidence="3">
    <location>
        <begin position="313"/>
        <end position="326"/>
    </location>
</feature>
<feature type="compositionally biased region" description="Basic and acidic residues" evidence="3">
    <location>
        <begin position="299"/>
        <end position="310"/>
    </location>
</feature>
<feature type="compositionally biased region" description="Basic and acidic residues" evidence="3">
    <location>
        <begin position="747"/>
        <end position="757"/>
    </location>
</feature>
<reference evidence="5" key="2">
    <citation type="submission" date="2017-05" db="UniProtKB">
        <authorList>
            <consortium name="EnsemblMetazoa"/>
        </authorList>
    </citation>
    <scope>IDENTIFICATION</scope>
</reference>
<feature type="region of interest" description="Disordered" evidence="3">
    <location>
        <begin position="540"/>
        <end position="783"/>
    </location>
</feature>
<dbReference type="AlphaFoldDB" id="A0A1X7U8T7"/>
<feature type="compositionally biased region" description="Low complexity" evidence="3">
    <location>
        <begin position="584"/>
        <end position="594"/>
    </location>
</feature>
<evidence type="ECO:0000256" key="3">
    <source>
        <dbReference type="SAM" id="MobiDB-lite"/>
    </source>
</evidence>
<dbReference type="InterPro" id="IPR036028">
    <property type="entry name" value="SH3-like_dom_sf"/>
</dbReference>
<organism evidence="5">
    <name type="scientific">Amphimedon queenslandica</name>
    <name type="common">Sponge</name>
    <dbReference type="NCBI Taxonomy" id="400682"/>
    <lineage>
        <taxon>Eukaryota</taxon>
        <taxon>Metazoa</taxon>
        <taxon>Porifera</taxon>
        <taxon>Demospongiae</taxon>
        <taxon>Heteroscleromorpha</taxon>
        <taxon>Haplosclerida</taxon>
        <taxon>Niphatidae</taxon>
        <taxon>Amphimedon</taxon>
    </lineage>
</organism>
<keyword evidence="6" id="KW-1185">Reference proteome</keyword>
<keyword evidence="1 2" id="KW-0728">SH3 domain</keyword>
<dbReference type="EnsemblMetazoa" id="XM_020000100.1">
    <property type="protein sequence ID" value="XP_019855659.1"/>
    <property type="gene ID" value="LOC109584378"/>
</dbReference>
<dbReference type="InParanoid" id="A0A1X7U8T7"/>
<feature type="region of interest" description="Disordered" evidence="3">
    <location>
        <begin position="299"/>
        <end position="331"/>
    </location>
</feature>
<dbReference type="STRING" id="400682.A0A1X7U8T7"/>
<feature type="compositionally biased region" description="Polar residues" evidence="3">
    <location>
        <begin position="916"/>
        <end position="930"/>
    </location>
</feature>
<dbReference type="PRINTS" id="PR00452">
    <property type="entry name" value="SH3DOMAIN"/>
</dbReference>
<feature type="compositionally biased region" description="Polar residues" evidence="3">
    <location>
        <begin position="946"/>
        <end position="956"/>
    </location>
</feature>
<evidence type="ECO:0000256" key="2">
    <source>
        <dbReference type="PROSITE-ProRule" id="PRU00192"/>
    </source>
</evidence>
<feature type="domain" description="SH3" evidence="4">
    <location>
        <begin position="467"/>
        <end position="527"/>
    </location>
</feature>
<gene>
    <name evidence="5" type="primary">109584378</name>
</gene>
<dbReference type="PROSITE" id="PS50002">
    <property type="entry name" value="SH3"/>
    <property type="match status" value="1"/>
</dbReference>
<proteinExistence type="predicted"/>
<dbReference type="Proteomes" id="UP000007879">
    <property type="component" value="Unassembled WGS sequence"/>
</dbReference>
<feature type="compositionally biased region" description="Pro residues" evidence="3">
    <location>
        <begin position="668"/>
        <end position="681"/>
    </location>
</feature>
<feature type="region of interest" description="Disordered" evidence="3">
    <location>
        <begin position="847"/>
        <end position="1037"/>
    </location>
</feature>
<dbReference type="KEGG" id="aqu:109584378"/>
<dbReference type="OrthoDB" id="9204160at2759"/>
<feature type="compositionally biased region" description="Basic residues" evidence="3">
    <location>
        <begin position="646"/>
        <end position="656"/>
    </location>
</feature>
<evidence type="ECO:0000313" key="6">
    <source>
        <dbReference type="Proteomes" id="UP000007879"/>
    </source>
</evidence>